<sequence length="341" mass="36601">MSRGGVLVVWLVTVLAVPGLGAPARPPWPSAAAVVAAMLTAPALVDYEGTKVLSAVRGDRAESVTALESYKRLGKLRLEFLSPESVSGRLIVDDGASSWQYEPSYHLVIRGPSFLRPPGSPAQAQDIFRGYLVAVLGAEEVIGRQTIVVAMEPRAGGAGRRYWVDQATGAVLRMEERDATGEIVFTSFFTRISFGLNLPSALFRFHLPAGARIISLFLSGDPVDSPAALRRQSGFGAAMPASLSYGYRFRDGTVSRYGALATSAATYTDGMRALTVYQTPSSKMAFPRVGMPVKLEAAEARLLDLGYVRVLIWQWRGITYALAGSLPAAALIVIADEMTSR</sequence>
<dbReference type="Proteomes" id="UP000318834">
    <property type="component" value="Unassembled WGS sequence"/>
</dbReference>
<dbReference type="SUPFAM" id="SSF89392">
    <property type="entry name" value="Prokaryotic lipoproteins and lipoprotein localization factors"/>
    <property type="match status" value="1"/>
</dbReference>
<feature type="domain" description="MucB/RseB N-terminal" evidence="1">
    <location>
        <begin position="116"/>
        <end position="198"/>
    </location>
</feature>
<dbReference type="Gene3D" id="2.50.20.10">
    <property type="entry name" value="Lipoprotein localisation LolA/LolB/LppX"/>
    <property type="match status" value="1"/>
</dbReference>
<dbReference type="PANTHER" id="PTHR37507:SF2">
    <property type="entry name" value="SPORULATION PROTEIN YDCC"/>
    <property type="match status" value="1"/>
</dbReference>
<evidence type="ECO:0000259" key="1">
    <source>
        <dbReference type="Pfam" id="PF03888"/>
    </source>
</evidence>
<dbReference type="PANTHER" id="PTHR37507">
    <property type="entry name" value="SPORULATION PROTEIN YDCC"/>
    <property type="match status" value="1"/>
</dbReference>
<dbReference type="Pfam" id="PF03888">
    <property type="entry name" value="MucB_RseB"/>
    <property type="match status" value="1"/>
</dbReference>
<accession>A0A537J0Q7</accession>
<dbReference type="InterPro" id="IPR029046">
    <property type="entry name" value="LolA/LolB/LppX"/>
</dbReference>
<evidence type="ECO:0000313" key="3">
    <source>
        <dbReference type="Proteomes" id="UP000318834"/>
    </source>
</evidence>
<dbReference type="InterPro" id="IPR033434">
    <property type="entry name" value="MucB/RseB_N"/>
</dbReference>
<evidence type="ECO:0000313" key="2">
    <source>
        <dbReference type="EMBL" id="TMI77138.1"/>
    </source>
</evidence>
<dbReference type="AlphaFoldDB" id="A0A537J0Q7"/>
<dbReference type="InterPro" id="IPR052944">
    <property type="entry name" value="Sporulation_related"/>
</dbReference>
<name>A0A537J0Q7_9BACT</name>
<proteinExistence type="predicted"/>
<reference evidence="2 3" key="1">
    <citation type="journal article" date="2019" name="Nat. Microbiol.">
        <title>Mediterranean grassland soil C-N compound turnover is dependent on rainfall and depth, and is mediated by genomically divergent microorganisms.</title>
        <authorList>
            <person name="Diamond S."/>
            <person name="Andeer P.F."/>
            <person name="Li Z."/>
            <person name="Crits-Christoph A."/>
            <person name="Burstein D."/>
            <person name="Anantharaman K."/>
            <person name="Lane K.R."/>
            <person name="Thomas B.C."/>
            <person name="Pan C."/>
            <person name="Northen T.R."/>
            <person name="Banfield J.F."/>
        </authorList>
    </citation>
    <scope>NUCLEOTIDE SEQUENCE [LARGE SCALE GENOMIC DNA]</scope>
    <source>
        <strain evidence="2">NP_8</strain>
    </source>
</reference>
<gene>
    <name evidence="2" type="ORF">E6H05_01150</name>
</gene>
<dbReference type="EMBL" id="VBAP01000006">
    <property type="protein sequence ID" value="TMI77138.1"/>
    <property type="molecule type" value="Genomic_DNA"/>
</dbReference>
<comment type="caution">
    <text evidence="2">The sequence shown here is derived from an EMBL/GenBank/DDBJ whole genome shotgun (WGS) entry which is preliminary data.</text>
</comment>
<organism evidence="2 3">
    <name type="scientific">Candidatus Segetimicrobium genomatis</name>
    <dbReference type="NCBI Taxonomy" id="2569760"/>
    <lineage>
        <taxon>Bacteria</taxon>
        <taxon>Bacillati</taxon>
        <taxon>Candidatus Sysuimicrobiota</taxon>
        <taxon>Candidatus Sysuimicrobiia</taxon>
        <taxon>Candidatus Sysuimicrobiales</taxon>
        <taxon>Candidatus Segetimicrobiaceae</taxon>
        <taxon>Candidatus Segetimicrobium</taxon>
    </lineage>
</organism>
<protein>
    <recommendedName>
        <fullName evidence="1">MucB/RseB N-terminal domain-containing protein</fullName>
    </recommendedName>
</protein>